<evidence type="ECO:0000313" key="1">
    <source>
        <dbReference type="EMBL" id="RMV44518.1"/>
    </source>
</evidence>
<dbReference type="EMBL" id="RBUT01000156">
    <property type="protein sequence ID" value="RMV44518.1"/>
    <property type="molecule type" value="Genomic_DNA"/>
</dbReference>
<organism evidence="1 2">
    <name type="scientific">Pseudomonas syringae pv. helianthi</name>
    <dbReference type="NCBI Taxonomy" id="251654"/>
    <lineage>
        <taxon>Bacteria</taxon>
        <taxon>Pseudomonadati</taxon>
        <taxon>Pseudomonadota</taxon>
        <taxon>Gammaproteobacteria</taxon>
        <taxon>Pseudomonadales</taxon>
        <taxon>Pseudomonadaceae</taxon>
        <taxon>Pseudomonas</taxon>
    </lineage>
</organism>
<sequence>MIIQDLPAFQHLYDGSLSTLPNVQRLTSTLVIKRAVQDRPLPL</sequence>
<proteinExistence type="predicted"/>
<evidence type="ECO:0000313" key="2">
    <source>
        <dbReference type="Proteomes" id="UP000279173"/>
    </source>
</evidence>
<accession>A0A3M6CL82</accession>
<dbReference type="AlphaFoldDB" id="A0A3M6CL82"/>
<reference evidence="1 2" key="1">
    <citation type="submission" date="2018-08" db="EMBL/GenBank/DDBJ databases">
        <title>Recombination of ecologically and evolutionarily significant loci maintains genetic cohesion in the Pseudomonas syringae species complex.</title>
        <authorList>
            <person name="Dillon M."/>
            <person name="Thakur S."/>
            <person name="Almeida R.N.D."/>
            <person name="Weir B.S."/>
            <person name="Guttman D.S."/>
        </authorList>
    </citation>
    <scope>NUCLEOTIDE SEQUENCE [LARGE SCALE GENOMIC DNA]</scope>
    <source>
        <strain evidence="1 2">ICMP 3263</strain>
    </source>
</reference>
<name>A0A3M6CL82_9PSED</name>
<comment type="caution">
    <text evidence="1">The sequence shown here is derived from an EMBL/GenBank/DDBJ whole genome shotgun (WGS) entry which is preliminary data.</text>
</comment>
<evidence type="ECO:0008006" key="3">
    <source>
        <dbReference type="Google" id="ProtNLM"/>
    </source>
</evidence>
<gene>
    <name evidence="1" type="ORF">ALP10_200158</name>
</gene>
<dbReference type="Proteomes" id="UP000279173">
    <property type="component" value="Unassembled WGS sequence"/>
</dbReference>
<protein>
    <recommendedName>
        <fullName evidence="3">AsnC family transcriptional regulator</fullName>
    </recommendedName>
</protein>